<evidence type="ECO:0000313" key="1">
    <source>
        <dbReference type="EMBL" id="CAB4132206.1"/>
    </source>
</evidence>
<proteinExistence type="predicted"/>
<sequence>MSKPVPTFEQFSKLKPFVYKPHPMQHRLDEFRSIPSYYYWKKAQQ</sequence>
<accession>A0A6J5LGG3</accession>
<gene>
    <name evidence="1" type="ORF">UFOVP139_21</name>
</gene>
<organism evidence="1">
    <name type="scientific">uncultured Caudovirales phage</name>
    <dbReference type="NCBI Taxonomy" id="2100421"/>
    <lineage>
        <taxon>Viruses</taxon>
        <taxon>Duplodnaviria</taxon>
        <taxon>Heunggongvirae</taxon>
        <taxon>Uroviricota</taxon>
        <taxon>Caudoviricetes</taxon>
        <taxon>Peduoviridae</taxon>
        <taxon>Maltschvirus</taxon>
        <taxon>Maltschvirus maltsch</taxon>
    </lineage>
</organism>
<name>A0A6J5LGG3_9CAUD</name>
<protein>
    <submittedName>
        <fullName evidence="1">Uncharacterized protein</fullName>
    </submittedName>
</protein>
<dbReference type="EMBL" id="LR796259">
    <property type="protein sequence ID" value="CAB4132206.1"/>
    <property type="molecule type" value="Genomic_DNA"/>
</dbReference>
<reference evidence="1" key="1">
    <citation type="submission" date="2020-04" db="EMBL/GenBank/DDBJ databases">
        <authorList>
            <person name="Chiriac C."/>
            <person name="Salcher M."/>
            <person name="Ghai R."/>
            <person name="Kavagutti S V."/>
        </authorList>
    </citation>
    <scope>NUCLEOTIDE SEQUENCE</scope>
</reference>